<comment type="caution">
    <text evidence="2">The sequence shown here is derived from an EMBL/GenBank/DDBJ whole genome shotgun (WGS) entry which is preliminary data.</text>
</comment>
<feature type="compositionally biased region" description="Basic and acidic residues" evidence="1">
    <location>
        <begin position="343"/>
        <end position="355"/>
    </location>
</feature>
<keyword evidence="3" id="KW-1185">Reference proteome</keyword>
<dbReference type="Pfam" id="PF07232">
    <property type="entry name" value="DUF1424"/>
    <property type="match status" value="1"/>
</dbReference>
<evidence type="ECO:0000313" key="2">
    <source>
        <dbReference type="EMBL" id="RXK46154.1"/>
    </source>
</evidence>
<reference evidence="2 3" key="1">
    <citation type="submission" date="2019-01" db="EMBL/GenBank/DDBJ databases">
        <title>Halorientalis sp. F13-25 a new haloarchaeum isolated from hypersaline water.</title>
        <authorList>
            <person name="Ana D.-V."/>
            <person name="Cristina S.-P."/>
            <person name="Antonio V."/>
        </authorList>
    </citation>
    <scope>NUCLEOTIDE SEQUENCE [LARGE SCALE GENOMIC DNA]</scope>
    <source>
        <strain evidence="2 3">F13-25</strain>
    </source>
</reference>
<dbReference type="Proteomes" id="UP000289691">
    <property type="component" value="Unassembled WGS sequence"/>
</dbReference>
<organism evidence="2 3">
    <name type="scientific">Halorientalis pallida</name>
    <dbReference type="NCBI Taxonomy" id="2479928"/>
    <lineage>
        <taxon>Archaea</taxon>
        <taxon>Methanobacteriati</taxon>
        <taxon>Methanobacteriota</taxon>
        <taxon>Stenosarchaea group</taxon>
        <taxon>Halobacteria</taxon>
        <taxon>Halobacteriales</taxon>
        <taxon>Haloarculaceae</taxon>
        <taxon>Halorientalis</taxon>
    </lineage>
</organism>
<proteinExistence type="predicted"/>
<feature type="region of interest" description="Disordered" evidence="1">
    <location>
        <begin position="1"/>
        <end position="90"/>
    </location>
</feature>
<dbReference type="AlphaFoldDB" id="A0A498KUM3"/>
<dbReference type="InterPro" id="IPR009870">
    <property type="entry name" value="DUF1424"/>
</dbReference>
<sequence length="413" mass="45793">MSAAHRNVEVGGSGGYGWRYSGPPDGGPGNPRRCGVVAVSGAGSRPSKTNCPGESEGAETPESAGPSDYDHAQPGDLPGGTGLRPISTEPGRTLRDEAVHELTDGAQARPWYRVLDEWRDWYSDYLHSHIEYEQDGETVRSRLKNSYMPEYGNTYYAKLKGLEREVDRAFEDLTTVMLTDTASNETQGGLMRPPGDHMRDIADGWDVQRKALHRALDGYRWEYAKVWEPHESGYGHLHIAVFVEDPDDDLDAGQFEPVMRTYYENTDPAGWDAHKPENGVSVSHEVHDLGCYISEYIGTFGEETLSRPMKEQMFYAVTWATNTRRVEFSNGAQDLIRRDRFRQETGLRPEDRGGECMDSWKQGGGESDEGGGWQVDSIVNAGPDGPEYHDPTTGGVDVTEIEGADTVDPPPEL</sequence>
<dbReference type="EMBL" id="RDFA01000016">
    <property type="protein sequence ID" value="RXK46154.1"/>
    <property type="molecule type" value="Genomic_DNA"/>
</dbReference>
<evidence type="ECO:0000256" key="1">
    <source>
        <dbReference type="SAM" id="MobiDB-lite"/>
    </source>
</evidence>
<feature type="compositionally biased region" description="Gly residues" evidence="1">
    <location>
        <begin position="362"/>
        <end position="373"/>
    </location>
</feature>
<feature type="region of interest" description="Disordered" evidence="1">
    <location>
        <begin position="343"/>
        <end position="413"/>
    </location>
</feature>
<evidence type="ECO:0008006" key="4">
    <source>
        <dbReference type="Google" id="ProtNLM"/>
    </source>
</evidence>
<gene>
    <name evidence="2" type="ORF">EAF64_20595</name>
</gene>
<name>A0A498KUM3_9EURY</name>
<evidence type="ECO:0000313" key="3">
    <source>
        <dbReference type="Proteomes" id="UP000289691"/>
    </source>
</evidence>
<accession>A0A498KUM3</accession>
<protein>
    <recommendedName>
        <fullName evidence="4">Rep protein</fullName>
    </recommendedName>
</protein>